<feature type="transmembrane region" description="Helical" evidence="2">
    <location>
        <begin position="93"/>
        <end position="126"/>
    </location>
</feature>
<sequence>MNNIEIKMIIENKRKLKLNAKSKILVLGLIFVTLVGFFGLTTQANAQSPEDLSGTPAAQTATATATGTGVGNNLPSCNLLTVEVSVGGCLVQIFYYSVFALPAAILTLTAWFFNGILALTLSSVMYSKGSDFLLEAWKIVRDFSNIFFILILLYVAIKMTLGLGGAEIKKMIVNVVIVALLINFSMFFTKIVIDSSNILALIFYNKIAVNVKNSDQSYKEIQGFKPEGKLFDESITRVTQKDFANGILNSFDPSKSIDQATYDANKGDTNLLYTIVNMSYKWSASGWLEWFTGTGRKGQDIIGAEPSIGFYLVVITVTGAIFLFAAWTFFIAGLAFLGRLVELWLCIIFSPFAFLSFVVPQLKSVEWLGWDAWLKRLTTVAFMAPIFMFFMLVIAKLTQAHIFSSFGNKNLKDIQLLVLIAIPVIINITLLMKATAFAKKGAGEFGTMAIKVGGVAAGVVGGLALGAATGGAGLAARATLGRAGAAMANSEFAKTSGAFGRGIGNVGKWVGGRSFDARGVSVGGKTLASATGIKVGEAQKGGFIEARKIKDEKRRKRAEELKVGPNEQLRKNANALEEAREELLLENSDKLERLNKAIEVARTQANDLNSKDTIDPTKVAEKNAAIAKAKTITGNPAALAAALASANAIDVNDYGRKGNEIAKANAIIDPVAKATALALANAMDDATEGGKVGAKKVANDKLEELKEHKKAIREGKSSFTVTSLTDKNLKDGRDGAKLNTATGLVEKITPITNNTVKINGIDYSIEKLETQAIPDALNEIKKEDRTRLRAFAQELRKPGKIARTVRFLGAPITGDSQAARDTTAHAIIMDTKLPDSVAKTS</sequence>
<gene>
    <name evidence="3" type="ORF">A2814_00165</name>
</gene>
<protein>
    <submittedName>
        <fullName evidence="3">Uncharacterized protein</fullName>
    </submittedName>
</protein>
<accession>A0A1F6UQU6</accession>
<feature type="transmembrane region" description="Helical" evidence="2">
    <location>
        <begin position="146"/>
        <end position="166"/>
    </location>
</feature>
<name>A0A1F6UQU6_9BACT</name>
<dbReference type="STRING" id="1801732.A2814_00165"/>
<feature type="transmembrane region" description="Helical" evidence="2">
    <location>
        <begin position="341"/>
        <end position="359"/>
    </location>
</feature>
<keyword evidence="2" id="KW-1133">Transmembrane helix</keyword>
<keyword evidence="2" id="KW-0812">Transmembrane</keyword>
<comment type="caution">
    <text evidence="3">The sequence shown here is derived from an EMBL/GenBank/DDBJ whole genome shotgun (WGS) entry which is preliminary data.</text>
</comment>
<feature type="transmembrane region" description="Helical" evidence="2">
    <location>
        <begin position="414"/>
        <end position="432"/>
    </location>
</feature>
<evidence type="ECO:0000313" key="3">
    <source>
        <dbReference type="EMBL" id="OGI59716.1"/>
    </source>
</evidence>
<dbReference type="AlphaFoldDB" id="A0A1F6UQU6"/>
<dbReference type="EMBL" id="MFTI01000027">
    <property type="protein sequence ID" value="OGI59716.1"/>
    <property type="molecule type" value="Genomic_DNA"/>
</dbReference>
<keyword evidence="1" id="KW-0175">Coiled coil</keyword>
<feature type="transmembrane region" description="Helical" evidence="2">
    <location>
        <begin position="172"/>
        <end position="193"/>
    </location>
</feature>
<keyword evidence="2" id="KW-0472">Membrane</keyword>
<feature type="coiled-coil region" evidence="1">
    <location>
        <begin position="566"/>
        <end position="611"/>
    </location>
</feature>
<evidence type="ECO:0000256" key="1">
    <source>
        <dbReference type="SAM" id="Coils"/>
    </source>
</evidence>
<feature type="transmembrane region" description="Helical" evidence="2">
    <location>
        <begin position="310"/>
        <end position="335"/>
    </location>
</feature>
<proteinExistence type="predicted"/>
<evidence type="ECO:0000313" key="4">
    <source>
        <dbReference type="Proteomes" id="UP000177869"/>
    </source>
</evidence>
<feature type="transmembrane region" description="Helical" evidence="2">
    <location>
        <begin position="380"/>
        <end position="402"/>
    </location>
</feature>
<organism evidence="3 4">
    <name type="scientific">Candidatus Nomurabacteria bacterium RIFCSPHIGHO2_01_FULL_38_19</name>
    <dbReference type="NCBI Taxonomy" id="1801732"/>
    <lineage>
        <taxon>Bacteria</taxon>
        <taxon>Candidatus Nomuraibacteriota</taxon>
    </lineage>
</organism>
<dbReference type="Proteomes" id="UP000177869">
    <property type="component" value="Unassembled WGS sequence"/>
</dbReference>
<evidence type="ECO:0000256" key="2">
    <source>
        <dbReference type="SAM" id="Phobius"/>
    </source>
</evidence>
<reference evidence="3 4" key="1">
    <citation type="journal article" date="2016" name="Nat. Commun.">
        <title>Thousands of microbial genomes shed light on interconnected biogeochemical processes in an aquifer system.</title>
        <authorList>
            <person name="Anantharaman K."/>
            <person name="Brown C.T."/>
            <person name="Hug L.A."/>
            <person name="Sharon I."/>
            <person name="Castelle C.J."/>
            <person name="Probst A.J."/>
            <person name="Thomas B.C."/>
            <person name="Singh A."/>
            <person name="Wilkins M.J."/>
            <person name="Karaoz U."/>
            <person name="Brodie E.L."/>
            <person name="Williams K.H."/>
            <person name="Hubbard S.S."/>
            <person name="Banfield J.F."/>
        </authorList>
    </citation>
    <scope>NUCLEOTIDE SEQUENCE [LARGE SCALE GENOMIC DNA]</scope>
</reference>